<dbReference type="FunFam" id="2.30.30.30:FF:000001">
    <property type="entry name" value="50S ribosomal protein L2"/>
    <property type="match status" value="1"/>
</dbReference>
<dbReference type="InterPro" id="IPR022666">
    <property type="entry name" value="Ribosomal_uL2_RNA-bd_dom"/>
</dbReference>
<organism evidence="11 12">
    <name type="scientific">Halobellus limi</name>
    <dbReference type="NCBI Taxonomy" id="699433"/>
    <lineage>
        <taxon>Archaea</taxon>
        <taxon>Methanobacteriati</taxon>
        <taxon>Methanobacteriota</taxon>
        <taxon>Stenosarchaea group</taxon>
        <taxon>Halobacteria</taxon>
        <taxon>Halobacteriales</taxon>
        <taxon>Haloferacaceae</taxon>
        <taxon>Halobellus</taxon>
    </lineage>
</organism>
<reference evidence="11 12" key="1">
    <citation type="submission" date="2016-10" db="EMBL/GenBank/DDBJ databases">
        <authorList>
            <person name="de Groot N.N."/>
        </authorList>
    </citation>
    <scope>NUCLEOTIDE SEQUENCE [LARGE SCALE GENOMIC DNA]</scope>
    <source>
        <strain evidence="11 12">CGMCC 1.10331</strain>
    </source>
</reference>
<dbReference type="EMBL" id="CP031311">
    <property type="protein sequence ID" value="QCC46739.1"/>
    <property type="molecule type" value="Genomic_DNA"/>
</dbReference>
<keyword evidence="5 6" id="KW-0687">Ribonucleoprotein</keyword>
<dbReference type="KEGG" id="hlm:DV707_03125"/>
<evidence type="ECO:0000313" key="10">
    <source>
        <dbReference type="EMBL" id="QCC46739.1"/>
    </source>
</evidence>
<comment type="subunit">
    <text evidence="6">Part of the 50S ribosomal subunit. Forms a bridge to the 30S subunit in the 70S ribosome.</text>
</comment>
<gene>
    <name evidence="6" type="primary">rpl2</name>
    <name evidence="10" type="ORF">DV707_03125</name>
    <name evidence="11" type="ORF">SAMN04488133_0931</name>
</gene>
<keyword evidence="2 6" id="KW-0699">rRNA-binding</keyword>
<dbReference type="PANTHER" id="PTHR13691:SF16">
    <property type="entry name" value="LARGE RIBOSOMAL SUBUNIT PROTEIN UL2"/>
    <property type="match status" value="1"/>
</dbReference>
<dbReference type="EMBL" id="FNVN01000001">
    <property type="protein sequence ID" value="SEF85482.1"/>
    <property type="molecule type" value="Genomic_DNA"/>
</dbReference>
<keyword evidence="4 6" id="KW-0689">Ribosomal protein</keyword>
<evidence type="ECO:0000256" key="6">
    <source>
        <dbReference type="HAMAP-Rule" id="MF_01320"/>
    </source>
</evidence>
<dbReference type="NCBIfam" id="NF007180">
    <property type="entry name" value="PRK09612.1"/>
    <property type="match status" value="1"/>
</dbReference>
<evidence type="ECO:0000259" key="9">
    <source>
        <dbReference type="SMART" id="SM01383"/>
    </source>
</evidence>
<name>A0A1H5VDQ1_9EURY</name>
<keyword evidence="12" id="KW-1185">Reference proteome</keyword>
<dbReference type="FunFam" id="2.40.50.140:FF:000020">
    <property type="entry name" value="60S ribosomal protein L2"/>
    <property type="match status" value="1"/>
</dbReference>
<dbReference type="Proteomes" id="UP000296733">
    <property type="component" value="Chromosome"/>
</dbReference>
<evidence type="ECO:0000256" key="3">
    <source>
        <dbReference type="ARBA" id="ARBA00022884"/>
    </source>
</evidence>
<comment type="function">
    <text evidence="6">One of the primary rRNA binding proteins. Required for association of the 30S and 50S subunits to form the 70S ribosome, for tRNA binding and peptide bond formation. It has been suggested to have peptidyltransferase activity; this is somewhat controversial. Makes several contacts with the 16S rRNA in the 70S ribosome.</text>
</comment>
<comment type="similarity">
    <text evidence="1 6">Belongs to the universal ribosomal protein uL2 family.</text>
</comment>
<feature type="region of interest" description="Disordered" evidence="7">
    <location>
        <begin position="199"/>
        <end position="244"/>
    </location>
</feature>
<sequence length="244" mass="25788">MGRRIQGQRRGRGTSTFRAPSHRYKAELSHKKDESSDTISGTVVDIEHDPARSAPVVAVEFEDGDQRLVLAPEGVAVGDTIQVGVSAEIKPGNTLPLSEIPEGVPVCNVESQPGDGGKFARASGTSAQLMTHDRRVAVVKLPSGEVKRLNPQCRATVGVVAGGGRTEKPFVKAGKKHHKMKARGIKWPRVRGVAMNAVDHPFGGGGRQHPGQPKSVSRDAPPGRKVGDIASKRTGRGGKGGKDN</sequence>
<protein>
    <recommendedName>
        <fullName evidence="6">Large ribosomal subunit protein uL2</fullName>
    </recommendedName>
</protein>
<reference evidence="10 13" key="2">
    <citation type="journal article" date="2019" name="Nat. Commun.">
        <title>A new type of DNA phosphorothioation-based antiviral system in archaea.</title>
        <authorList>
            <person name="Xiong L."/>
            <person name="Liu S."/>
            <person name="Chen S."/>
            <person name="Xiao Y."/>
            <person name="Zhu B."/>
            <person name="Gao Y."/>
            <person name="Zhang Y."/>
            <person name="Chen B."/>
            <person name="Luo J."/>
            <person name="Deng Z."/>
            <person name="Chen X."/>
            <person name="Wang L."/>
            <person name="Chen S."/>
        </authorList>
    </citation>
    <scope>NUCLEOTIDE SEQUENCE [LARGE SCALE GENOMIC DNA]</scope>
    <source>
        <strain evidence="10 13">CGMCC 1.10331</strain>
    </source>
</reference>
<dbReference type="AlphaFoldDB" id="A0A1H5VDQ1"/>
<dbReference type="GeneID" id="39857047"/>
<dbReference type="InterPro" id="IPR022669">
    <property type="entry name" value="Ribosomal_uL2_C"/>
</dbReference>
<dbReference type="SMART" id="SM01383">
    <property type="entry name" value="Ribosomal_L2"/>
    <property type="match status" value="1"/>
</dbReference>
<proteinExistence type="inferred from homology"/>
<evidence type="ECO:0000256" key="4">
    <source>
        <dbReference type="ARBA" id="ARBA00022980"/>
    </source>
</evidence>
<dbReference type="GO" id="GO:0019843">
    <property type="term" value="F:rRNA binding"/>
    <property type="evidence" value="ECO:0007669"/>
    <property type="project" value="UniProtKB-UniRule"/>
</dbReference>
<dbReference type="HAMAP" id="MF_01320_A">
    <property type="entry name" value="Ribosomal_uL2_A"/>
    <property type="match status" value="1"/>
</dbReference>
<dbReference type="PIRSF" id="PIRSF002158">
    <property type="entry name" value="Ribosomal_L2"/>
    <property type="match status" value="1"/>
</dbReference>
<dbReference type="GO" id="GO:0002181">
    <property type="term" value="P:cytoplasmic translation"/>
    <property type="evidence" value="ECO:0007669"/>
    <property type="project" value="TreeGrafter"/>
</dbReference>
<accession>A0A1H5VDQ1</accession>
<dbReference type="SUPFAM" id="SSF50249">
    <property type="entry name" value="Nucleic acid-binding proteins"/>
    <property type="match status" value="1"/>
</dbReference>
<dbReference type="Gene3D" id="4.10.950.10">
    <property type="entry name" value="Ribosomal protein L2, domain 3"/>
    <property type="match status" value="1"/>
</dbReference>
<evidence type="ECO:0000256" key="1">
    <source>
        <dbReference type="ARBA" id="ARBA00005636"/>
    </source>
</evidence>
<dbReference type="GO" id="GO:0003735">
    <property type="term" value="F:structural constituent of ribosome"/>
    <property type="evidence" value="ECO:0007669"/>
    <property type="project" value="InterPro"/>
</dbReference>
<feature type="domain" description="Large ribosomal subunit protein uL2 RNA-binding" evidence="9">
    <location>
        <begin position="11"/>
        <end position="83"/>
    </location>
</feature>
<keyword evidence="3 6" id="KW-0694">RNA-binding</keyword>
<dbReference type="InterPro" id="IPR022671">
    <property type="entry name" value="Ribosomal_uL2_CS"/>
</dbReference>
<dbReference type="SMART" id="SM01382">
    <property type="entry name" value="Ribosomal_L2_C"/>
    <property type="match status" value="1"/>
</dbReference>
<dbReference type="FunFam" id="4.10.950.10:FF:000002">
    <property type="entry name" value="60S ribosomal protein L2"/>
    <property type="match status" value="1"/>
</dbReference>
<dbReference type="PANTHER" id="PTHR13691">
    <property type="entry name" value="RIBOSOMAL PROTEIN L2"/>
    <property type="match status" value="1"/>
</dbReference>
<feature type="compositionally biased region" description="Basic and acidic residues" evidence="7">
    <location>
        <begin position="221"/>
        <end position="231"/>
    </location>
</feature>
<evidence type="ECO:0000259" key="8">
    <source>
        <dbReference type="SMART" id="SM01382"/>
    </source>
</evidence>
<evidence type="ECO:0000313" key="13">
    <source>
        <dbReference type="Proteomes" id="UP000296733"/>
    </source>
</evidence>
<dbReference type="GO" id="GO:0022625">
    <property type="term" value="C:cytosolic large ribosomal subunit"/>
    <property type="evidence" value="ECO:0007669"/>
    <property type="project" value="TreeGrafter"/>
</dbReference>
<feature type="region of interest" description="Disordered" evidence="7">
    <location>
        <begin position="1"/>
        <end position="39"/>
    </location>
</feature>
<dbReference type="Gene3D" id="2.40.50.140">
    <property type="entry name" value="Nucleic acid-binding proteins"/>
    <property type="match status" value="1"/>
</dbReference>
<dbReference type="InterPro" id="IPR008991">
    <property type="entry name" value="Translation_prot_SH3-like_sf"/>
</dbReference>
<dbReference type="GO" id="GO:0016740">
    <property type="term" value="F:transferase activity"/>
    <property type="evidence" value="ECO:0007669"/>
    <property type="project" value="InterPro"/>
</dbReference>
<dbReference type="Gene3D" id="2.30.30.30">
    <property type="match status" value="1"/>
</dbReference>
<dbReference type="InterPro" id="IPR023672">
    <property type="entry name" value="Ribosomal_uL2_arc_euk"/>
</dbReference>
<feature type="domain" description="Large ribosomal subunit protein uL2 C-terminal" evidence="8">
    <location>
        <begin position="89"/>
        <end position="222"/>
    </location>
</feature>
<evidence type="ECO:0000256" key="5">
    <source>
        <dbReference type="ARBA" id="ARBA00023274"/>
    </source>
</evidence>
<feature type="compositionally biased region" description="Basic residues" evidence="7">
    <location>
        <begin position="1"/>
        <end position="12"/>
    </location>
</feature>
<dbReference type="Pfam" id="PF03947">
    <property type="entry name" value="Ribosomal_L2_C"/>
    <property type="match status" value="1"/>
</dbReference>
<dbReference type="InterPro" id="IPR012340">
    <property type="entry name" value="NA-bd_OB-fold"/>
</dbReference>
<dbReference type="SUPFAM" id="SSF50104">
    <property type="entry name" value="Translation proteins SH3-like domain"/>
    <property type="match status" value="1"/>
</dbReference>
<feature type="compositionally biased region" description="Basic and acidic residues" evidence="7">
    <location>
        <begin position="24"/>
        <end position="35"/>
    </location>
</feature>
<evidence type="ECO:0000256" key="7">
    <source>
        <dbReference type="SAM" id="MobiDB-lite"/>
    </source>
</evidence>
<dbReference type="InterPro" id="IPR005880">
    <property type="entry name" value="Ribosomal_uL2_bac/org-type"/>
</dbReference>
<dbReference type="InterPro" id="IPR014726">
    <property type="entry name" value="Ribosomal_uL2_dom3"/>
</dbReference>
<dbReference type="NCBIfam" id="TIGR01171">
    <property type="entry name" value="rplB_bact"/>
    <property type="match status" value="1"/>
</dbReference>
<evidence type="ECO:0000256" key="2">
    <source>
        <dbReference type="ARBA" id="ARBA00022730"/>
    </source>
</evidence>
<dbReference type="InterPro" id="IPR002171">
    <property type="entry name" value="Ribosomal_uL2"/>
</dbReference>
<dbReference type="Proteomes" id="UP000236740">
    <property type="component" value="Unassembled WGS sequence"/>
</dbReference>
<dbReference type="Pfam" id="PF00181">
    <property type="entry name" value="Ribosomal_L2_N"/>
    <property type="match status" value="1"/>
</dbReference>
<evidence type="ECO:0000313" key="12">
    <source>
        <dbReference type="Proteomes" id="UP000236740"/>
    </source>
</evidence>
<evidence type="ECO:0000313" key="11">
    <source>
        <dbReference type="EMBL" id="SEF85482.1"/>
    </source>
</evidence>
<dbReference type="RefSeq" id="WP_103990661.1">
    <property type="nucleotide sequence ID" value="NZ_CP031311.1"/>
</dbReference>
<dbReference type="OrthoDB" id="5987at2157"/>
<dbReference type="PROSITE" id="PS00467">
    <property type="entry name" value="RIBOSOMAL_L2"/>
    <property type="match status" value="1"/>
</dbReference>
<dbReference type="InterPro" id="IPR014722">
    <property type="entry name" value="Rib_uL2_dom2"/>
</dbReference>